<accession>A0A4R4FF31</accession>
<evidence type="ECO:0000313" key="2">
    <source>
        <dbReference type="Proteomes" id="UP000295710"/>
    </source>
</evidence>
<protein>
    <recommendedName>
        <fullName evidence="3">ABM domain-containing protein</fullName>
    </recommendedName>
</protein>
<organism evidence="1 2">
    <name type="scientific">Extibacter muris</name>
    <dbReference type="NCBI Taxonomy" id="1796622"/>
    <lineage>
        <taxon>Bacteria</taxon>
        <taxon>Bacillati</taxon>
        <taxon>Bacillota</taxon>
        <taxon>Clostridia</taxon>
        <taxon>Lachnospirales</taxon>
        <taxon>Lachnospiraceae</taxon>
        <taxon>Extibacter</taxon>
    </lineage>
</organism>
<keyword evidence="2" id="KW-1185">Reference proteome</keyword>
<evidence type="ECO:0008006" key="3">
    <source>
        <dbReference type="Google" id="ProtNLM"/>
    </source>
</evidence>
<dbReference type="RefSeq" id="WP_132276676.1">
    <property type="nucleotide sequence ID" value="NZ_JAOBST010000065.1"/>
</dbReference>
<sequence length="105" mass="12280">MAKTAWIFSYKLKKNVGKEQLMEQTQKLHDEVISKAKGFISWEHYLQGNVWTDFVLWETEEDANNATTVGQGKKVTEDFYACIQMNTCRALISQLVKKHYYAYGY</sequence>
<comment type="caution">
    <text evidence="1">The sequence shown here is derived from an EMBL/GenBank/DDBJ whole genome shotgun (WGS) entry which is preliminary data.</text>
</comment>
<dbReference type="AlphaFoldDB" id="A0A4R4FF31"/>
<gene>
    <name evidence="1" type="ORF">E1963_07085</name>
</gene>
<reference evidence="1 2" key="1">
    <citation type="journal article" date="2016" name="Nat. Microbiol.">
        <title>The Mouse Intestinal Bacterial Collection (miBC) provides host-specific insight into cultured diversity and functional potential of the gut microbiota.</title>
        <authorList>
            <person name="Lagkouvardos I."/>
            <person name="Pukall R."/>
            <person name="Abt B."/>
            <person name="Foesel B.U."/>
            <person name="Meier-Kolthoff J.P."/>
            <person name="Kumar N."/>
            <person name="Bresciani A."/>
            <person name="Martinez I."/>
            <person name="Just S."/>
            <person name="Ziegler C."/>
            <person name="Brugiroux S."/>
            <person name="Garzetti D."/>
            <person name="Wenning M."/>
            <person name="Bui T.P."/>
            <person name="Wang J."/>
            <person name="Hugenholtz F."/>
            <person name="Plugge C.M."/>
            <person name="Peterson D.A."/>
            <person name="Hornef M.W."/>
            <person name="Baines J.F."/>
            <person name="Smidt H."/>
            <person name="Walter J."/>
            <person name="Kristiansen K."/>
            <person name="Nielsen H.B."/>
            <person name="Haller D."/>
            <person name="Overmann J."/>
            <person name="Stecher B."/>
            <person name="Clavel T."/>
        </authorList>
    </citation>
    <scope>NUCLEOTIDE SEQUENCE [LARGE SCALE GENOMIC DNA]</scope>
    <source>
        <strain evidence="1 2">DSM 28560</strain>
    </source>
</reference>
<dbReference type="Proteomes" id="UP000295710">
    <property type="component" value="Unassembled WGS sequence"/>
</dbReference>
<evidence type="ECO:0000313" key="1">
    <source>
        <dbReference type="EMBL" id="TDA22018.1"/>
    </source>
</evidence>
<name>A0A4R4FF31_9FIRM</name>
<proteinExistence type="predicted"/>
<dbReference type="EMBL" id="SMMX01000005">
    <property type="protein sequence ID" value="TDA22018.1"/>
    <property type="molecule type" value="Genomic_DNA"/>
</dbReference>